<evidence type="ECO:0000313" key="11">
    <source>
        <dbReference type="Proteomes" id="UP000289269"/>
    </source>
</evidence>
<name>A0A4Q0AFR6_9BACT</name>
<evidence type="ECO:0000313" key="10">
    <source>
        <dbReference type="EMBL" id="RWZ78005.1"/>
    </source>
</evidence>
<dbReference type="Gene3D" id="3.40.50.150">
    <property type="entry name" value="Vaccinia Virus protein VP39"/>
    <property type="match status" value="1"/>
</dbReference>
<keyword evidence="5" id="KW-0963">Cytoplasm</keyword>
<protein>
    <recommendedName>
        <fullName evidence="4 9">Protein-L-isoaspartate O-methyltransferase</fullName>
        <ecNumber evidence="3 9">2.1.1.77</ecNumber>
    </recommendedName>
</protein>
<dbReference type="NCBIfam" id="NF001453">
    <property type="entry name" value="PRK00312.1"/>
    <property type="match status" value="1"/>
</dbReference>
<accession>A0A4Q0AFR6</accession>
<dbReference type="Proteomes" id="UP000289269">
    <property type="component" value="Unassembled WGS sequence"/>
</dbReference>
<keyword evidence="7 10" id="KW-0808">Transferase</keyword>
<evidence type="ECO:0000256" key="8">
    <source>
        <dbReference type="ARBA" id="ARBA00022691"/>
    </source>
</evidence>
<evidence type="ECO:0000256" key="4">
    <source>
        <dbReference type="ARBA" id="ARBA00013346"/>
    </source>
</evidence>
<keyword evidence="8" id="KW-0949">S-adenosyl-L-methionine</keyword>
<dbReference type="GO" id="GO:0005737">
    <property type="term" value="C:cytoplasm"/>
    <property type="evidence" value="ECO:0007669"/>
    <property type="project" value="UniProtKB-SubCell"/>
</dbReference>
<evidence type="ECO:0000256" key="9">
    <source>
        <dbReference type="NCBIfam" id="TIGR00080"/>
    </source>
</evidence>
<comment type="similarity">
    <text evidence="2">Belongs to the methyltransferase superfamily. L-isoaspartyl/D-aspartyl protein methyltransferase family.</text>
</comment>
<dbReference type="GO" id="GO:0030091">
    <property type="term" value="P:protein repair"/>
    <property type="evidence" value="ECO:0007669"/>
    <property type="project" value="UniProtKB-UniRule"/>
</dbReference>
<dbReference type="PANTHER" id="PTHR11579">
    <property type="entry name" value="PROTEIN-L-ISOASPARTATE O-METHYLTRANSFERASE"/>
    <property type="match status" value="1"/>
</dbReference>
<comment type="caution">
    <text evidence="10">The sequence shown here is derived from an EMBL/GenBank/DDBJ whole genome shotgun (WGS) entry which is preliminary data.</text>
</comment>
<keyword evidence="6 10" id="KW-0489">Methyltransferase</keyword>
<dbReference type="PANTHER" id="PTHR11579:SF0">
    <property type="entry name" value="PROTEIN-L-ISOASPARTATE(D-ASPARTATE) O-METHYLTRANSFERASE"/>
    <property type="match status" value="1"/>
</dbReference>
<evidence type="ECO:0000256" key="5">
    <source>
        <dbReference type="ARBA" id="ARBA00022490"/>
    </source>
</evidence>
<sequence>MTNRQLVKHLKNSGALSDERLEAAFEAVDRIDFVPEAEKLHAYEDRPLHIGWEQTVSSPMVVAFMLELLDVRPGQRVMEVGSGSGWVTALLACLSGKDGQVYGVERLPQLLAQAERNLARYDFKQIELLQAGKKLGLPEKAPFERILVSAAAKNLPGSLVKQLAPEGILVIPVGHKILRVVNAHDGPRISEYGSFVFVPLIY</sequence>
<proteinExistence type="inferred from homology"/>
<comment type="subcellular location">
    <subcellularLocation>
        <location evidence="1">Cytoplasm</location>
    </subcellularLocation>
</comment>
<evidence type="ECO:0000256" key="2">
    <source>
        <dbReference type="ARBA" id="ARBA00005369"/>
    </source>
</evidence>
<dbReference type="GO" id="GO:0032259">
    <property type="term" value="P:methylation"/>
    <property type="evidence" value="ECO:0007669"/>
    <property type="project" value="UniProtKB-KW"/>
</dbReference>
<dbReference type="EMBL" id="SCKW01000052">
    <property type="protein sequence ID" value="RWZ78005.1"/>
    <property type="molecule type" value="Genomic_DNA"/>
</dbReference>
<dbReference type="Pfam" id="PF01135">
    <property type="entry name" value="PCMT"/>
    <property type="match status" value="1"/>
</dbReference>
<dbReference type="SUPFAM" id="SSF53335">
    <property type="entry name" value="S-adenosyl-L-methionine-dependent methyltransferases"/>
    <property type="match status" value="1"/>
</dbReference>
<evidence type="ECO:0000256" key="1">
    <source>
        <dbReference type="ARBA" id="ARBA00004496"/>
    </source>
</evidence>
<evidence type="ECO:0000256" key="3">
    <source>
        <dbReference type="ARBA" id="ARBA00011890"/>
    </source>
</evidence>
<dbReference type="EC" id="2.1.1.77" evidence="3 9"/>
<organism evidence="10 11">
    <name type="scientific">Candidatus Chaera renei</name>
    <dbReference type="NCBI Taxonomy" id="2506947"/>
    <lineage>
        <taxon>Bacteria</taxon>
        <taxon>Candidatus Saccharimonadota</taxon>
        <taxon>Candidatus Saccharimonadia</taxon>
        <taxon>Candidatus Saccharimonadales</taxon>
        <taxon>Candidatus Saccharimonadaceae</taxon>
        <taxon>Candidatus Chaera</taxon>
    </lineage>
</organism>
<dbReference type="InterPro" id="IPR029063">
    <property type="entry name" value="SAM-dependent_MTases_sf"/>
</dbReference>
<gene>
    <name evidence="10" type="ORF">EOT04_03380</name>
</gene>
<dbReference type="CDD" id="cd02440">
    <property type="entry name" value="AdoMet_MTases"/>
    <property type="match status" value="1"/>
</dbReference>
<dbReference type="InterPro" id="IPR000682">
    <property type="entry name" value="PCMT"/>
</dbReference>
<dbReference type="AlphaFoldDB" id="A0A4Q0AFR6"/>
<keyword evidence="11" id="KW-1185">Reference proteome</keyword>
<evidence type="ECO:0000256" key="7">
    <source>
        <dbReference type="ARBA" id="ARBA00022679"/>
    </source>
</evidence>
<dbReference type="NCBIfam" id="TIGR00080">
    <property type="entry name" value="pimt"/>
    <property type="match status" value="1"/>
</dbReference>
<evidence type="ECO:0000256" key="6">
    <source>
        <dbReference type="ARBA" id="ARBA00022603"/>
    </source>
</evidence>
<reference evidence="10" key="1">
    <citation type="submission" date="2019-01" db="EMBL/GenBank/DDBJ databases">
        <title>Genomic signatures and co-occurrence patterns of the ultra-small Saccharimodia (Patescibacteria phylum) suggest a symbiotic lifestyle.</title>
        <authorList>
            <person name="Lemos L."/>
            <person name="Medeiros J."/>
            <person name="Andreote F."/>
            <person name="Fernandes G."/>
            <person name="Varani A."/>
            <person name="Oliveira G."/>
            <person name="Pylro V."/>
        </authorList>
    </citation>
    <scope>NUCLEOTIDE SEQUENCE [LARGE SCALE GENOMIC DNA]</scope>
    <source>
        <strain evidence="10">AMD01</strain>
    </source>
</reference>
<dbReference type="GO" id="GO:0004719">
    <property type="term" value="F:protein-L-isoaspartate (D-aspartate) O-methyltransferase activity"/>
    <property type="evidence" value="ECO:0007669"/>
    <property type="project" value="UniProtKB-UniRule"/>
</dbReference>